<evidence type="ECO:0000313" key="7">
    <source>
        <dbReference type="EMBL" id="KKN37506.1"/>
    </source>
</evidence>
<dbReference type="EC" id="2.6.1.16" evidence="2"/>
<reference evidence="7" key="1">
    <citation type="journal article" date="2015" name="Nature">
        <title>Complex archaea that bridge the gap between prokaryotes and eukaryotes.</title>
        <authorList>
            <person name="Spang A."/>
            <person name="Saw J.H."/>
            <person name="Jorgensen S.L."/>
            <person name="Zaremba-Niedzwiedzka K."/>
            <person name="Martijn J."/>
            <person name="Lind A.E."/>
            <person name="van Eijk R."/>
            <person name="Schleper C."/>
            <person name="Guy L."/>
            <person name="Ettema T.J."/>
        </authorList>
    </citation>
    <scope>NUCLEOTIDE SEQUENCE</scope>
</reference>
<organism evidence="7">
    <name type="scientific">marine sediment metagenome</name>
    <dbReference type="NCBI Taxonomy" id="412755"/>
    <lineage>
        <taxon>unclassified sequences</taxon>
        <taxon>metagenomes</taxon>
        <taxon>ecological metagenomes</taxon>
    </lineage>
</organism>
<evidence type="ECO:0000256" key="1">
    <source>
        <dbReference type="ARBA" id="ARBA00001031"/>
    </source>
</evidence>
<feature type="region of interest" description="Disordered" evidence="5">
    <location>
        <begin position="309"/>
        <end position="343"/>
    </location>
</feature>
<dbReference type="CDD" id="cd00352">
    <property type="entry name" value="Gn_AT_II"/>
    <property type="match status" value="1"/>
</dbReference>
<dbReference type="InterPro" id="IPR017932">
    <property type="entry name" value="GATase_2_dom"/>
</dbReference>
<sequence length="558" mass="63356">MCGIVGVVQYDSKVNKETRQKALKILFADTMLRTQSRGRDATGVYQIMENGDWMMAKKAEKVSEWLCKGRSDNTDPQIYQDFADTWGSYPYELKALVGHCRAKTVGSTDNENNHPFAIQLDESNAILGVHNGTLNNHEVIFDRLPKILERQGSVDSESLFHYLFHATEHGIQEMTPDIIKSLGERVEGTYAVVMANSRFPHQVSVFRQTRTIHMFMISPLNIVLMASESKFIKEALEQYDFIRQFLMPELPELDTEDRMLPERDYRIFDSRKPWPKILNYQSINSISEGGEFKKVGAVILPEWKKETPISSGTNSLHKPKISKGAVSGTAHKPNKVTAKKEEEEESVTIDVEILDKDGQPLDIPADEAKEIAKAWKDAKSIGLTVNYESDRELARHLGLNEIDLSNMSQLHLASEISKIHFALYYALGRADTAIEIEGIKKGARGQHSRLERAEEKKKLAEGKIWEFKTLVQILAVLHGRHYKLCADNVRLVLDSYTRLSQSRRMDVTRTAEKVLSSPDTLKLIEDLTPFFESAEAKKALKKRNRKPEPKLLTAGEKE</sequence>
<evidence type="ECO:0000256" key="5">
    <source>
        <dbReference type="SAM" id="MobiDB-lite"/>
    </source>
</evidence>
<evidence type="ECO:0000259" key="6">
    <source>
        <dbReference type="PROSITE" id="PS51278"/>
    </source>
</evidence>
<comment type="caution">
    <text evidence="7">The sequence shown here is derived from an EMBL/GenBank/DDBJ whole genome shotgun (WGS) entry which is preliminary data.</text>
</comment>
<dbReference type="SUPFAM" id="SSF56235">
    <property type="entry name" value="N-terminal nucleophile aminohydrolases (Ntn hydrolases)"/>
    <property type="match status" value="1"/>
</dbReference>
<dbReference type="InterPro" id="IPR029055">
    <property type="entry name" value="Ntn_hydrolases_N"/>
</dbReference>
<keyword evidence="4" id="KW-0315">Glutamine amidotransferase</keyword>
<feature type="domain" description="Glutamine amidotransferase type-2" evidence="6">
    <location>
        <begin position="2"/>
        <end position="256"/>
    </location>
</feature>
<dbReference type="GO" id="GO:0004360">
    <property type="term" value="F:glutamine-fructose-6-phosphate transaminase (isomerizing) activity"/>
    <property type="evidence" value="ECO:0007669"/>
    <property type="project" value="UniProtKB-EC"/>
</dbReference>
<feature type="region of interest" description="Disordered" evidence="5">
    <location>
        <begin position="538"/>
        <end position="558"/>
    </location>
</feature>
<dbReference type="PANTHER" id="PTHR10937">
    <property type="entry name" value="GLUCOSAMINE--FRUCTOSE-6-PHOSPHATE AMINOTRANSFERASE, ISOMERIZING"/>
    <property type="match status" value="1"/>
</dbReference>
<dbReference type="EMBL" id="LAZR01001889">
    <property type="protein sequence ID" value="KKN37506.1"/>
    <property type="molecule type" value="Genomic_DNA"/>
</dbReference>
<protein>
    <recommendedName>
        <fullName evidence="2">glutamine--fructose-6-phosphate transaminase (isomerizing)</fullName>
        <ecNumber evidence="2">2.6.1.16</ecNumber>
    </recommendedName>
</protein>
<evidence type="ECO:0000256" key="4">
    <source>
        <dbReference type="ARBA" id="ARBA00022962"/>
    </source>
</evidence>
<proteinExistence type="predicted"/>
<dbReference type="PROSITE" id="PS51278">
    <property type="entry name" value="GATASE_TYPE_2"/>
    <property type="match status" value="1"/>
</dbReference>
<dbReference type="Pfam" id="PF13522">
    <property type="entry name" value="GATase_6"/>
    <property type="match status" value="1"/>
</dbReference>
<accession>A0A0F9SKP3</accession>
<comment type="catalytic activity">
    <reaction evidence="1">
        <text>D-fructose 6-phosphate + L-glutamine = D-glucosamine 6-phosphate + L-glutamate</text>
        <dbReference type="Rhea" id="RHEA:13237"/>
        <dbReference type="ChEBI" id="CHEBI:29985"/>
        <dbReference type="ChEBI" id="CHEBI:58359"/>
        <dbReference type="ChEBI" id="CHEBI:58725"/>
        <dbReference type="ChEBI" id="CHEBI:61527"/>
        <dbReference type="EC" id="2.6.1.16"/>
    </reaction>
</comment>
<name>A0A0F9SKP3_9ZZZZ</name>
<evidence type="ECO:0000256" key="2">
    <source>
        <dbReference type="ARBA" id="ARBA00012916"/>
    </source>
</evidence>
<gene>
    <name evidence="7" type="ORF">LCGC14_0762780</name>
</gene>
<dbReference type="AlphaFoldDB" id="A0A0F9SKP3"/>
<evidence type="ECO:0000256" key="3">
    <source>
        <dbReference type="ARBA" id="ARBA00022679"/>
    </source>
</evidence>
<dbReference type="Gene3D" id="3.60.20.10">
    <property type="entry name" value="Glutamine Phosphoribosylpyrophosphate, subunit 1, domain 1"/>
    <property type="match status" value="1"/>
</dbReference>
<keyword evidence="3" id="KW-0808">Transferase</keyword>